<feature type="region of interest" description="Disordered" evidence="11">
    <location>
        <begin position="1"/>
        <end position="91"/>
    </location>
</feature>
<reference evidence="13 14" key="1">
    <citation type="journal article" date="2023" name="J. Hered.">
        <title>Chromosome-level genome of the wood stork (Mycteria americana) provides insight into avian chromosome evolution.</title>
        <authorList>
            <person name="Flamio R. Jr."/>
            <person name="Ramstad K.M."/>
        </authorList>
    </citation>
    <scope>NUCLEOTIDE SEQUENCE [LARGE SCALE GENOMIC DNA]</scope>
    <source>
        <strain evidence="13">JAX WOST 10</strain>
    </source>
</reference>
<dbReference type="GO" id="GO:0046653">
    <property type="term" value="P:tetrahydrofolate metabolic process"/>
    <property type="evidence" value="ECO:0007669"/>
    <property type="project" value="UniProtKB-ARBA"/>
</dbReference>
<feature type="compositionally biased region" description="Low complexity" evidence="11">
    <location>
        <begin position="62"/>
        <end position="91"/>
    </location>
</feature>
<gene>
    <name evidence="13" type="ORF">QYF61_026004</name>
</gene>
<dbReference type="Gene3D" id="3.30.572.10">
    <property type="entry name" value="Thymidylate synthase/dCMP hydroxymethylase domain"/>
    <property type="match status" value="1"/>
</dbReference>
<dbReference type="GO" id="GO:0005739">
    <property type="term" value="C:mitochondrion"/>
    <property type="evidence" value="ECO:0007669"/>
    <property type="project" value="TreeGrafter"/>
</dbReference>
<evidence type="ECO:0000256" key="2">
    <source>
        <dbReference type="ARBA" id="ARBA00009972"/>
    </source>
</evidence>
<dbReference type="SUPFAM" id="SSF55831">
    <property type="entry name" value="Thymidylate synthase/dCMP hydroxymethylase"/>
    <property type="match status" value="1"/>
</dbReference>
<dbReference type="NCBIfam" id="TIGR03284">
    <property type="entry name" value="thym_sym"/>
    <property type="match status" value="1"/>
</dbReference>
<sequence length="374" mass="41653">MGEGRAAAGRGGKGKGGRRRWRPRSARPSAPLGGKGQALAASEERRPAGGGQPGSRSPPRPAGSCPGSLSPAMPAEGEQPSAAAAGPEPGEPQYLRQVRHILQYGHRKEDRTGTGTISVFGMQARYSLRDQFPLLTTKRVFWKGVLEELLWFIKGSTNAKELSAKGVKIWDANGSREFLDKQGFRTREEGDLGPVYGFQWRHFGAEYKDMHTDYSNQGVDQLQKVIEMIKTNPDDRRIIMCAWNPKDISLMALPPCHALCQFYVLNGELSCQLYQRSGDMGLGVPFNIASYSLLTYMIAHVTGLKPGEFIHTLGDAHIYLNHVEPLKVQLQREPRPFPKLRILRKVEDISDFKAEDFQIEDYNPHPPIKMEMAV</sequence>
<feature type="active site" evidence="10">
    <location>
        <position position="256"/>
    </location>
</feature>
<dbReference type="EMBL" id="JAUNZN010000002">
    <property type="protein sequence ID" value="KAK4828343.1"/>
    <property type="molecule type" value="Genomic_DNA"/>
</dbReference>
<comment type="pathway">
    <text evidence="1">Pyrimidine metabolism; dTTP biosynthesis.</text>
</comment>
<dbReference type="PANTHER" id="PTHR11548:SF2">
    <property type="entry name" value="THYMIDYLATE SYNTHASE"/>
    <property type="match status" value="1"/>
</dbReference>
<comment type="similarity">
    <text evidence="2">Belongs to the thymidylate synthase family.</text>
</comment>
<evidence type="ECO:0000256" key="11">
    <source>
        <dbReference type="SAM" id="MobiDB-lite"/>
    </source>
</evidence>
<dbReference type="Pfam" id="PF00303">
    <property type="entry name" value="Thymidylat_synt"/>
    <property type="match status" value="1"/>
</dbReference>
<evidence type="ECO:0000256" key="9">
    <source>
        <dbReference type="ARBA" id="ARBA00056634"/>
    </source>
</evidence>
<dbReference type="InterPro" id="IPR036926">
    <property type="entry name" value="Thymidate_synth/dCMP_Mease_sf"/>
</dbReference>
<feature type="domain" description="Thymidylate synthase/dCMP hydroxymethylase" evidence="12">
    <location>
        <begin position="93"/>
        <end position="374"/>
    </location>
</feature>
<dbReference type="NCBIfam" id="NF002497">
    <property type="entry name" value="PRK01827.1-3"/>
    <property type="match status" value="1"/>
</dbReference>
<protein>
    <recommendedName>
        <fullName evidence="4">Thymidylate synthase</fullName>
        <ecNumber evidence="3">2.1.1.45</ecNumber>
    </recommendedName>
</protein>
<dbReference type="PRINTS" id="PR00108">
    <property type="entry name" value="THYMDSNTHASE"/>
</dbReference>
<dbReference type="Proteomes" id="UP001333110">
    <property type="component" value="Unassembled WGS sequence"/>
</dbReference>
<proteinExistence type="inferred from homology"/>
<keyword evidence="5" id="KW-0489">Methyltransferase</keyword>
<dbReference type="GO" id="GO:0006231">
    <property type="term" value="P:dTMP biosynthetic process"/>
    <property type="evidence" value="ECO:0007669"/>
    <property type="project" value="InterPro"/>
</dbReference>
<evidence type="ECO:0000256" key="8">
    <source>
        <dbReference type="ARBA" id="ARBA00050752"/>
    </source>
</evidence>
<dbReference type="InterPro" id="IPR000398">
    <property type="entry name" value="Thymidylate_synthase"/>
</dbReference>
<evidence type="ECO:0000256" key="5">
    <source>
        <dbReference type="ARBA" id="ARBA00022603"/>
    </source>
</evidence>
<dbReference type="HAMAP" id="MF_00008">
    <property type="entry name" value="Thymidy_synth_bact"/>
    <property type="match status" value="1"/>
</dbReference>
<evidence type="ECO:0000256" key="6">
    <source>
        <dbReference type="ARBA" id="ARBA00022679"/>
    </source>
</evidence>
<dbReference type="AlphaFoldDB" id="A0AAN7NIZ1"/>
<evidence type="ECO:0000256" key="4">
    <source>
        <dbReference type="ARBA" id="ARBA00015931"/>
    </source>
</evidence>
<name>A0AAN7NIZ1_MYCAM</name>
<dbReference type="InterPro" id="IPR023451">
    <property type="entry name" value="Thymidate_synth/dCMP_Mease_dom"/>
</dbReference>
<accession>A0AAN7NIZ1</accession>
<organism evidence="13 14">
    <name type="scientific">Mycteria americana</name>
    <name type="common">Wood stork</name>
    <dbReference type="NCBI Taxonomy" id="33587"/>
    <lineage>
        <taxon>Eukaryota</taxon>
        <taxon>Metazoa</taxon>
        <taxon>Chordata</taxon>
        <taxon>Craniata</taxon>
        <taxon>Vertebrata</taxon>
        <taxon>Euteleostomi</taxon>
        <taxon>Archelosauria</taxon>
        <taxon>Archosauria</taxon>
        <taxon>Dinosauria</taxon>
        <taxon>Saurischia</taxon>
        <taxon>Theropoda</taxon>
        <taxon>Coelurosauria</taxon>
        <taxon>Aves</taxon>
        <taxon>Neognathae</taxon>
        <taxon>Neoaves</taxon>
        <taxon>Aequornithes</taxon>
        <taxon>Ciconiiformes</taxon>
        <taxon>Ciconiidae</taxon>
        <taxon>Mycteria</taxon>
    </lineage>
</organism>
<dbReference type="PROSITE" id="PS00091">
    <property type="entry name" value="THYMIDYLATE_SYNTHASE"/>
    <property type="match status" value="1"/>
</dbReference>
<feature type="compositionally biased region" description="Basic residues" evidence="11">
    <location>
        <begin position="12"/>
        <end position="25"/>
    </location>
</feature>
<evidence type="ECO:0000313" key="13">
    <source>
        <dbReference type="EMBL" id="KAK4828343.1"/>
    </source>
</evidence>
<evidence type="ECO:0000256" key="7">
    <source>
        <dbReference type="ARBA" id="ARBA00022727"/>
    </source>
</evidence>
<dbReference type="CDD" id="cd00351">
    <property type="entry name" value="TS_Pyrimidine_HMase"/>
    <property type="match status" value="1"/>
</dbReference>
<keyword evidence="7" id="KW-0545">Nucleotide biosynthesis</keyword>
<dbReference type="InterPro" id="IPR045097">
    <property type="entry name" value="Thymidate_synth/dCMP_Mease"/>
</dbReference>
<dbReference type="GO" id="GO:0005829">
    <property type="term" value="C:cytosol"/>
    <property type="evidence" value="ECO:0007669"/>
    <property type="project" value="TreeGrafter"/>
</dbReference>
<comment type="function">
    <text evidence="9">Catalyzes the reductive methylation of 2'-deoxyuridine 5'-monophosphate (dUMP) to thymidine 5'-monophosphate (dTMP), using the cosubstrate, 5,10- methylenetetrahydrofolate (CH2H4folate) as a 1-carbon donor and reductant and contributes to the de novo mitochondrial thymidylate biosynthesis pathway.</text>
</comment>
<evidence type="ECO:0000259" key="12">
    <source>
        <dbReference type="Pfam" id="PF00303"/>
    </source>
</evidence>
<evidence type="ECO:0000256" key="10">
    <source>
        <dbReference type="PROSITE-ProRule" id="PRU10016"/>
    </source>
</evidence>
<evidence type="ECO:0000256" key="1">
    <source>
        <dbReference type="ARBA" id="ARBA00004992"/>
    </source>
</evidence>
<comment type="caution">
    <text evidence="13">The sequence shown here is derived from an EMBL/GenBank/DDBJ whole genome shotgun (WGS) entry which is preliminary data.</text>
</comment>
<dbReference type="PANTHER" id="PTHR11548">
    <property type="entry name" value="THYMIDYLATE SYNTHASE 1"/>
    <property type="match status" value="1"/>
</dbReference>
<keyword evidence="14" id="KW-1185">Reference proteome</keyword>
<dbReference type="InterPro" id="IPR020940">
    <property type="entry name" value="Thymidylate_synthase_AS"/>
</dbReference>
<comment type="catalytic activity">
    <reaction evidence="8">
        <text>dUMP + (6R)-5,10-methylene-5,6,7,8-tetrahydrofolate = 7,8-dihydrofolate + dTMP</text>
        <dbReference type="Rhea" id="RHEA:12104"/>
        <dbReference type="ChEBI" id="CHEBI:15636"/>
        <dbReference type="ChEBI" id="CHEBI:57451"/>
        <dbReference type="ChEBI" id="CHEBI:63528"/>
        <dbReference type="ChEBI" id="CHEBI:246422"/>
        <dbReference type="EC" id="2.1.1.45"/>
    </reaction>
    <physiologicalReaction direction="left-to-right" evidence="8">
        <dbReference type="Rhea" id="RHEA:12105"/>
    </physiologicalReaction>
</comment>
<evidence type="ECO:0000256" key="3">
    <source>
        <dbReference type="ARBA" id="ARBA00011947"/>
    </source>
</evidence>
<dbReference type="GO" id="GO:0004799">
    <property type="term" value="F:thymidylate synthase activity"/>
    <property type="evidence" value="ECO:0007669"/>
    <property type="project" value="UniProtKB-EC"/>
</dbReference>
<keyword evidence="6" id="KW-0808">Transferase</keyword>
<evidence type="ECO:0000313" key="14">
    <source>
        <dbReference type="Proteomes" id="UP001333110"/>
    </source>
</evidence>
<dbReference type="EC" id="2.1.1.45" evidence="3"/>
<dbReference type="FunFam" id="3.30.572.10:FF:000007">
    <property type="entry name" value="thymidylate synthase isoform X2"/>
    <property type="match status" value="1"/>
</dbReference>
<dbReference type="GO" id="GO:0032259">
    <property type="term" value="P:methylation"/>
    <property type="evidence" value="ECO:0007669"/>
    <property type="project" value="UniProtKB-KW"/>
</dbReference>